<protein>
    <recommendedName>
        <fullName evidence="7">Amino acid transporter transmembrane domain-containing protein</fullName>
    </recommendedName>
</protein>
<accession>A0AAV2TQH1</accession>
<proteinExistence type="predicted"/>
<dbReference type="GO" id="GO:0015179">
    <property type="term" value="F:L-amino acid transmembrane transporter activity"/>
    <property type="evidence" value="ECO:0007669"/>
    <property type="project" value="TreeGrafter"/>
</dbReference>
<organism evidence="8 9">
    <name type="scientific">Calicophoron daubneyi</name>
    <name type="common">Rumen fluke</name>
    <name type="synonym">Paramphistomum daubneyi</name>
    <dbReference type="NCBI Taxonomy" id="300641"/>
    <lineage>
        <taxon>Eukaryota</taxon>
        <taxon>Metazoa</taxon>
        <taxon>Spiralia</taxon>
        <taxon>Lophotrochozoa</taxon>
        <taxon>Platyhelminthes</taxon>
        <taxon>Trematoda</taxon>
        <taxon>Digenea</taxon>
        <taxon>Plagiorchiida</taxon>
        <taxon>Pronocephalata</taxon>
        <taxon>Paramphistomoidea</taxon>
        <taxon>Paramphistomidae</taxon>
        <taxon>Calicophoron</taxon>
    </lineage>
</organism>
<dbReference type="PANTHER" id="PTHR22950:SF349">
    <property type="entry name" value="AMINO ACID TRANSPORTER TRANSMEMBRANE DOMAIN-CONTAINING PROTEIN"/>
    <property type="match status" value="1"/>
</dbReference>
<feature type="transmembrane region" description="Helical" evidence="6">
    <location>
        <begin position="203"/>
        <end position="225"/>
    </location>
</feature>
<dbReference type="GO" id="GO:0005774">
    <property type="term" value="C:vacuolar membrane"/>
    <property type="evidence" value="ECO:0007669"/>
    <property type="project" value="TreeGrafter"/>
</dbReference>
<reference evidence="8" key="1">
    <citation type="submission" date="2024-06" db="EMBL/GenBank/DDBJ databases">
        <authorList>
            <person name="Liu X."/>
            <person name="Lenzi L."/>
            <person name="Haldenby T S."/>
            <person name="Uol C."/>
        </authorList>
    </citation>
    <scope>NUCLEOTIDE SEQUENCE</scope>
</reference>
<feature type="compositionally biased region" description="Polar residues" evidence="5">
    <location>
        <begin position="1"/>
        <end position="11"/>
    </location>
</feature>
<feature type="transmembrane region" description="Helical" evidence="6">
    <location>
        <begin position="394"/>
        <end position="417"/>
    </location>
</feature>
<evidence type="ECO:0000256" key="3">
    <source>
        <dbReference type="ARBA" id="ARBA00022989"/>
    </source>
</evidence>
<evidence type="ECO:0000256" key="5">
    <source>
        <dbReference type="SAM" id="MobiDB-lite"/>
    </source>
</evidence>
<keyword evidence="4 6" id="KW-0472">Membrane</keyword>
<feature type="transmembrane region" description="Helical" evidence="6">
    <location>
        <begin position="368"/>
        <end position="388"/>
    </location>
</feature>
<evidence type="ECO:0000259" key="7">
    <source>
        <dbReference type="Pfam" id="PF01490"/>
    </source>
</evidence>
<dbReference type="EMBL" id="CAXLJL010000412">
    <property type="protein sequence ID" value="CAL5137632.1"/>
    <property type="molecule type" value="Genomic_DNA"/>
</dbReference>
<evidence type="ECO:0000256" key="2">
    <source>
        <dbReference type="ARBA" id="ARBA00022692"/>
    </source>
</evidence>
<feature type="transmembrane region" description="Helical" evidence="6">
    <location>
        <begin position="176"/>
        <end position="196"/>
    </location>
</feature>
<evidence type="ECO:0000256" key="4">
    <source>
        <dbReference type="ARBA" id="ARBA00023136"/>
    </source>
</evidence>
<comment type="subcellular location">
    <subcellularLocation>
        <location evidence="1">Membrane</location>
        <topology evidence="1">Multi-pass membrane protein</topology>
    </subcellularLocation>
</comment>
<feature type="transmembrane region" description="Helical" evidence="6">
    <location>
        <begin position="279"/>
        <end position="304"/>
    </location>
</feature>
<comment type="caution">
    <text evidence="8">The sequence shown here is derived from an EMBL/GenBank/DDBJ whole genome shotgun (WGS) entry which is preliminary data.</text>
</comment>
<dbReference type="Pfam" id="PF01490">
    <property type="entry name" value="Aa_trans"/>
    <property type="match status" value="1"/>
</dbReference>
<gene>
    <name evidence="8" type="ORF">CDAUBV1_LOCUS11918</name>
</gene>
<keyword evidence="3 6" id="KW-1133">Transmembrane helix</keyword>
<sequence>MVNPSVVSVQESTKENKSSVTLSVEDADDNIMQQTHDPHSMGEHLTAPQALMNLIKGNIGTGILSMPVILKYAGLWTGFILIALSGALATYVMGILVHTAESVIEEHHLDRTKIDYTEAVFYVFKYGPQKLRKPKGKIKHTVNLFLIITQIGFSCVYTLFLTVNLISFLHSFFPHLWLDFYLVAILVCIVLIPLNYTSHMRILAYVSFVANMATVLGLILIFAYLFSYGLKPISTFPVITNTKDILIGFSIAVYTFEGISLVLPIQSKMIRPREFSHPFGVLNVGMIVIVCLNLSLAFFGFLAFGEDAEGSVTLNIPDEKWFALVKPLFLINIFASYMIQFYIPASIFGRLMEKLRCHREASERRRYINLKVMRLALILFCYVMVVAIPRLDLMISLIGALASSMLAFVIPPTLDLVHWWTRRDQIKCFWFCKFTKDLIIIVIGLLSFVGGTVATLIQIIEAFGQPEV</sequence>
<feature type="domain" description="Amino acid transporter transmembrane" evidence="7">
    <location>
        <begin position="45"/>
        <end position="456"/>
    </location>
</feature>
<name>A0AAV2TQH1_CALDB</name>
<feature type="transmembrane region" description="Helical" evidence="6">
    <location>
        <begin position="324"/>
        <end position="348"/>
    </location>
</feature>
<evidence type="ECO:0000313" key="9">
    <source>
        <dbReference type="Proteomes" id="UP001497525"/>
    </source>
</evidence>
<dbReference type="AlphaFoldDB" id="A0AAV2TQH1"/>
<dbReference type="PANTHER" id="PTHR22950">
    <property type="entry name" value="AMINO ACID TRANSPORTER"/>
    <property type="match status" value="1"/>
</dbReference>
<keyword evidence="2 6" id="KW-0812">Transmembrane</keyword>
<evidence type="ECO:0000256" key="6">
    <source>
        <dbReference type="SAM" id="Phobius"/>
    </source>
</evidence>
<dbReference type="InterPro" id="IPR013057">
    <property type="entry name" value="AA_transpt_TM"/>
</dbReference>
<feature type="transmembrane region" description="Helical" evidence="6">
    <location>
        <begin position="142"/>
        <end position="170"/>
    </location>
</feature>
<evidence type="ECO:0000313" key="8">
    <source>
        <dbReference type="EMBL" id="CAL5137632.1"/>
    </source>
</evidence>
<feature type="transmembrane region" description="Helical" evidence="6">
    <location>
        <begin position="245"/>
        <end position="267"/>
    </location>
</feature>
<feature type="transmembrane region" description="Helical" evidence="6">
    <location>
        <begin position="438"/>
        <end position="460"/>
    </location>
</feature>
<feature type="transmembrane region" description="Helical" evidence="6">
    <location>
        <begin position="75"/>
        <end position="97"/>
    </location>
</feature>
<feature type="region of interest" description="Disordered" evidence="5">
    <location>
        <begin position="1"/>
        <end position="22"/>
    </location>
</feature>
<evidence type="ECO:0000256" key="1">
    <source>
        <dbReference type="ARBA" id="ARBA00004141"/>
    </source>
</evidence>
<dbReference type="Proteomes" id="UP001497525">
    <property type="component" value="Unassembled WGS sequence"/>
</dbReference>